<comment type="caution">
    <text evidence="2">The sequence shown here is derived from an EMBL/GenBank/DDBJ whole genome shotgun (WGS) entry which is preliminary data.</text>
</comment>
<dbReference type="OrthoDB" id="10310180at2759"/>
<gene>
    <name evidence="2" type="ORF">AK812_SmicGene5186</name>
</gene>
<proteinExistence type="predicted"/>
<protein>
    <submittedName>
        <fullName evidence="2">Uncharacterized protein</fullName>
    </submittedName>
</protein>
<keyword evidence="3" id="KW-1185">Reference proteome</keyword>
<reference evidence="2 3" key="1">
    <citation type="submission" date="2016-02" db="EMBL/GenBank/DDBJ databases">
        <title>Genome analysis of coral dinoflagellate symbionts highlights evolutionary adaptations to a symbiotic lifestyle.</title>
        <authorList>
            <person name="Aranda M."/>
            <person name="Li Y."/>
            <person name="Liew Y.J."/>
            <person name="Baumgarten S."/>
            <person name="Simakov O."/>
            <person name="Wilson M."/>
            <person name="Piel J."/>
            <person name="Ashoor H."/>
            <person name="Bougouffa S."/>
            <person name="Bajic V.B."/>
            <person name="Ryu T."/>
            <person name="Ravasi T."/>
            <person name="Bayer T."/>
            <person name="Micklem G."/>
            <person name="Kim H."/>
            <person name="Bhak J."/>
            <person name="Lajeunesse T.C."/>
            <person name="Voolstra C.R."/>
        </authorList>
    </citation>
    <scope>NUCLEOTIDE SEQUENCE [LARGE SCALE GENOMIC DNA]</scope>
    <source>
        <strain evidence="2 3">CCMP2467</strain>
    </source>
</reference>
<accession>A0A1Q9EUJ1</accession>
<evidence type="ECO:0000313" key="2">
    <source>
        <dbReference type="EMBL" id="OLQ11085.1"/>
    </source>
</evidence>
<dbReference type="AlphaFoldDB" id="A0A1Q9EUJ1"/>
<feature type="compositionally biased region" description="Basic and acidic residues" evidence="1">
    <location>
        <begin position="87"/>
        <end position="104"/>
    </location>
</feature>
<feature type="compositionally biased region" description="Basic and acidic residues" evidence="1">
    <location>
        <begin position="165"/>
        <end position="180"/>
    </location>
</feature>
<feature type="region of interest" description="Disordered" evidence="1">
    <location>
        <begin position="87"/>
        <end position="195"/>
    </location>
</feature>
<name>A0A1Q9EUJ1_SYMMI</name>
<evidence type="ECO:0000256" key="1">
    <source>
        <dbReference type="SAM" id="MobiDB-lite"/>
    </source>
</evidence>
<dbReference type="Proteomes" id="UP000186817">
    <property type="component" value="Unassembled WGS sequence"/>
</dbReference>
<sequence>MRGFRTRKGKGVVLLYDPEPLDVWIDKEIKVTAEGKQVHAESGKLLTKQERGEYKAFLKRHAERNEDARQADKLFHICDKYLPQQADETRKYETDSDEKGDRAKQQNVDTDGGDDKSPTLELRAELPAEAHHSKATSVRKENEGSQPRDDETPPDWGDESQTDEDTAHNNRGEASWDKGRVNQLGSRKVAGQKHRGEKMRLYKEVCNRYDLNAKPGTQQPTICRQGTGFTPIHKSWKLAKMFIENVIHIEEMWALELRNELTALWNQRCLDCLVMQVAVQRVCYACSNKGSNALDLAADAGRAFSLNPSTTLQKRGNLFGTSESSGNLFGTSESSGNLFGTSESSGNLFGTSESSGAPSDPDTKINIFGGATEAALLPAALAIVLSRMERSDSFLPSRPALGLVWGTLGKGGFPSRGQVSESDEKPQNIFAEGDKTPKHQVRITATRKLAKMFIENGIHIEE</sequence>
<evidence type="ECO:0000313" key="3">
    <source>
        <dbReference type="Proteomes" id="UP000186817"/>
    </source>
</evidence>
<feature type="compositionally biased region" description="Basic and acidic residues" evidence="1">
    <location>
        <begin position="113"/>
        <end position="151"/>
    </location>
</feature>
<dbReference type="EMBL" id="LSRX01000066">
    <property type="protein sequence ID" value="OLQ11085.1"/>
    <property type="molecule type" value="Genomic_DNA"/>
</dbReference>
<feature type="compositionally biased region" description="Acidic residues" evidence="1">
    <location>
        <begin position="152"/>
        <end position="164"/>
    </location>
</feature>
<organism evidence="2 3">
    <name type="scientific">Symbiodinium microadriaticum</name>
    <name type="common">Dinoflagellate</name>
    <name type="synonym">Zooxanthella microadriatica</name>
    <dbReference type="NCBI Taxonomy" id="2951"/>
    <lineage>
        <taxon>Eukaryota</taxon>
        <taxon>Sar</taxon>
        <taxon>Alveolata</taxon>
        <taxon>Dinophyceae</taxon>
        <taxon>Suessiales</taxon>
        <taxon>Symbiodiniaceae</taxon>
        <taxon>Symbiodinium</taxon>
    </lineage>
</organism>